<proteinExistence type="predicted"/>
<evidence type="ECO:0000256" key="1">
    <source>
        <dbReference type="SAM" id="Phobius"/>
    </source>
</evidence>
<feature type="transmembrane region" description="Helical" evidence="1">
    <location>
        <begin position="65"/>
        <end position="87"/>
    </location>
</feature>
<gene>
    <name evidence="2" type="ORF">JKP88DRAFT_322724</name>
</gene>
<accession>A0A835YUM9</accession>
<evidence type="ECO:0000313" key="3">
    <source>
        <dbReference type="Proteomes" id="UP000664859"/>
    </source>
</evidence>
<keyword evidence="1" id="KW-1133">Transmembrane helix</keyword>
<dbReference type="AlphaFoldDB" id="A0A835YUM9"/>
<keyword evidence="1" id="KW-0812">Transmembrane</keyword>
<sequence>MSSFDALEGWPVAGSAATATASAPLVRVVDAEEGAQHGCPRPLLDAGDEAVAGCRRRERIRDAVVSFRGSAAAATALSLGGSLLLAIARGRLAAGDPALFAPRIGAITRSVAVLKLVVLAAAGASALTALSAVASCRDMSARDTAAALAQTAAALAQTAAASAASASSAPSGPPQ</sequence>
<name>A0A835YUM9_9STRA</name>
<protein>
    <submittedName>
        <fullName evidence="2">Uncharacterized protein</fullName>
    </submittedName>
</protein>
<evidence type="ECO:0000313" key="2">
    <source>
        <dbReference type="EMBL" id="KAG5181018.1"/>
    </source>
</evidence>
<comment type="caution">
    <text evidence="2">The sequence shown here is derived from an EMBL/GenBank/DDBJ whole genome shotgun (WGS) entry which is preliminary data.</text>
</comment>
<reference evidence="2" key="1">
    <citation type="submission" date="2021-02" db="EMBL/GenBank/DDBJ databases">
        <title>First Annotated Genome of the Yellow-green Alga Tribonema minus.</title>
        <authorList>
            <person name="Mahan K.M."/>
        </authorList>
    </citation>
    <scope>NUCLEOTIDE SEQUENCE</scope>
    <source>
        <strain evidence="2">UTEX B ZZ1240</strain>
    </source>
</reference>
<feature type="transmembrane region" description="Helical" evidence="1">
    <location>
        <begin position="107"/>
        <end position="133"/>
    </location>
</feature>
<organism evidence="2 3">
    <name type="scientific">Tribonema minus</name>
    <dbReference type="NCBI Taxonomy" id="303371"/>
    <lineage>
        <taxon>Eukaryota</taxon>
        <taxon>Sar</taxon>
        <taxon>Stramenopiles</taxon>
        <taxon>Ochrophyta</taxon>
        <taxon>PX clade</taxon>
        <taxon>Xanthophyceae</taxon>
        <taxon>Tribonematales</taxon>
        <taxon>Tribonemataceae</taxon>
        <taxon>Tribonema</taxon>
    </lineage>
</organism>
<dbReference type="EMBL" id="JAFCMP010000346">
    <property type="protein sequence ID" value="KAG5181018.1"/>
    <property type="molecule type" value="Genomic_DNA"/>
</dbReference>
<keyword evidence="3" id="KW-1185">Reference proteome</keyword>
<dbReference type="Proteomes" id="UP000664859">
    <property type="component" value="Unassembled WGS sequence"/>
</dbReference>
<keyword evidence="1" id="KW-0472">Membrane</keyword>